<name>A0A939JSB0_9ACTN</name>
<protein>
    <submittedName>
        <fullName evidence="1">Uncharacterized protein</fullName>
    </submittedName>
</protein>
<dbReference type="EMBL" id="JAFMOF010000010">
    <property type="protein sequence ID" value="MBO0657463.1"/>
    <property type="molecule type" value="Genomic_DNA"/>
</dbReference>
<keyword evidence="2" id="KW-1185">Reference proteome</keyword>
<sequence length="46" mass="5126">MLVSAQQCVDSGGRIRQIFWVPPMYMCVGGPHNGEWVLHRIARATG</sequence>
<dbReference type="RefSeq" id="WP_179198978.1">
    <property type="nucleotide sequence ID" value="NZ_JAFMOF010000010.1"/>
</dbReference>
<organism evidence="1 2">
    <name type="scientific">Streptomyces triculaminicus</name>
    <dbReference type="NCBI Taxonomy" id="2816232"/>
    <lineage>
        <taxon>Bacteria</taxon>
        <taxon>Bacillati</taxon>
        <taxon>Actinomycetota</taxon>
        <taxon>Actinomycetes</taxon>
        <taxon>Kitasatosporales</taxon>
        <taxon>Streptomycetaceae</taxon>
        <taxon>Streptomyces</taxon>
    </lineage>
</organism>
<gene>
    <name evidence="1" type="ORF">J1792_33545</name>
</gene>
<evidence type="ECO:0000313" key="2">
    <source>
        <dbReference type="Proteomes" id="UP000664781"/>
    </source>
</evidence>
<dbReference type="AlphaFoldDB" id="A0A939JSB0"/>
<evidence type="ECO:0000313" key="1">
    <source>
        <dbReference type="EMBL" id="MBO0657463.1"/>
    </source>
</evidence>
<comment type="caution">
    <text evidence="1">The sequence shown here is derived from an EMBL/GenBank/DDBJ whole genome shotgun (WGS) entry which is preliminary data.</text>
</comment>
<proteinExistence type="predicted"/>
<accession>A0A939JSB0</accession>
<dbReference type="Proteomes" id="UP000664781">
    <property type="component" value="Unassembled WGS sequence"/>
</dbReference>
<reference evidence="1" key="1">
    <citation type="submission" date="2021-03" db="EMBL/GenBank/DDBJ databases">
        <title>Streptomyces strains.</title>
        <authorList>
            <person name="Lund M.B."/>
            <person name="Toerring T."/>
        </authorList>
    </citation>
    <scope>NUCLEOTIDE SEQUENCE</scope>
    <source>
        <strain evidence="1">JCM 4242</strain>
    </source>
</reference>